<name>A0A443HUB7_BYSSP</name>
<gene>
    <name evidence="2" type="ORF">C8Q69DRAFT_506773</name>
</gene>
<dbReference type="Proteomes" id="UP000283841">
    <property type="component" value="Unassembled WGS sequence"/>
</dbReference>
<dbReference type="EMBL" id="RCNU01000005">
    <property type="protein sequence ID" value="RWQ95415.1"/>
    <property type="molecule type" value="Genomic_DNA"/>
</dbReference>
<dbReference type="AlphaFoldDB" id="A0A443HUB7"/>
<feature type="compositionally biased region" description="Low complexity" evidence="1">
    <location>
        <begin position="63"/>
        <end position="78"/>
    </location>
</feature>
<feature type="region of interest" description="Disordered" evidence="1">
    <location>
        <begin position="29"/>
        <end position="82"/>
    </location>
</feature>
<dbReference type="VEuPathDB" id="FungiDB:C8Q69DRAFT_506773"/>
<dbReference type="RefSeq" id="XP_028485060.1">
    <property type="nucleotide sequence ID" value="XM_028632833.1"/>
</dbReference>
<evidence type="ECO:0000313" key="3">
    <source>
        <dbReference type="Proteomes" id="UP000283841"/>
    </source>
</evidence>
<comment type="caution">
    <text evidence="2">The sequence shown here is derived from an EMBL/GenBank/DDBJ whole genome shotgun (WGS) entry which is preliminary data.</text>
</comment>
<reference evidence="2 3" key="1">
    <citation type="journal article" date="2018" name="Front. Microbiol.">
        <title>Genomic and genetic insights into a cosmopolitan fungus, Paecilomyces variotii (Eurotiales).</title>
        <authorList>
            <person name="Urquhart A.S."/>
            <person name="Mondo S.J."/>
            <person name="Makela M.R."/>
            <person name="Hane J.K."/>
            <person name="Wiebenga A."/>
            <person name="He G."/>
            <person name="Mihaltcheva S."/>
            <person name="Pangilinan J."/>
            <person name="Lipzen A."/>
            <person name="Barry K."/>
            <person name="de Vries R.P."/>
            <person name="Grigoriev I.V."/>
            <person name="Idnurm A."/>
        </authorList>
    </citation>
    <scope>NUCLEOTIDE SEQUENCE [LARGE SCALE GENOMIC DNA]</scope>
    <source>
        <strain evidence="2 3">CBS 101075</strain>
    </source>
</reference>
<feature type="compositionally biased region" description="Basic and acidic residues" evidence="1">
    <location>
        <begin position="34"/>
        <end position="47"/>
    </location>
</feature>
<evidence type="ECO:0000313" key="2">
    <source>
        <dbReference type="EMBL" id="RWQ95415.1"/>
    </source>
</evidence>
<protein>
    <submittedName>
        <fullName evidence="2">Uncharacterized protein</fullName>
    </submittedName>
</protein>
<dbReference type="GeneID" id="39602110"/>
<sequence length="128" mass="14482">MAQSFIWDPNTPLKSIEDDMEDSLDIQFTDTESESEHTETNSDRLFIDTEDDFPTEHFEKSYSPSDTMETSSDDSTSSQVDGVGIYGDISVLDEREISGKDGPVTQIWINGWVDESIFRRVMDIIRGG</sequence>
<accession>A0A443HUB7</accession>
<keyword evidence="3" id="KW-1185">Reference proteome</keyword>
<organism evidence="2 3">
    <name type="scientific">Byssochlamys spectabilis</name>
    <name type="common">Paecilomyces variotii</name>
    <dbReference type="NCBI Taxonomy" id="264951"/>
    <lineage>
        <taxon>Eukaryota</taxon>
        <taxon>Fungi</taxon>
        <taxon>Dikarya</taxon>
        <taxon>Ascomycota</taxon>
        <taxon>Pezizomycotina</taxon>
        <taxon>Eurotiomycetes</taxon>
        <taxon>Eurotiomycetidae</taxon>
        <taxon>Eurotiales</taxon>
        <taxon>Thermoascaceae</taxon>
        <taxon>Paecilomyces</taxon>
    </lineage>
</organism>
<evidence type="ECO:0000256" key="1">
    <source>
        <dbReference type="SAM" id="MobiDB-lite"/>
    </source>
</evidence>
<proteinExistence type="predicted"/>